<dbReference type="CDD" id="cd03135">
    <property type="entry name" value="GATase1_DJ-1"/>
    <property type="match status" value="1"/>
</dbReference>
<protein>
    <recommendedName>
        <fullName evidence="1">DJ-1/PfpI domain-containing protein</fullName>
    </recommendedName>
</protein>
<evidence type="ECO:0000313" key="2">
    <source>
        <dbReference type="EMBL" id="CAC13648.1"/>
    </source>
</evidence>
<dbReference type="KEGG" id="mpu:MYPU_4750"/>
<sequence>MKLLTILHDQYQDIEYSVVMSILDISKTFDTMDVYNPDGQDRIYGQHKTSYADVSVKDLSKVSHKDYDAIFILGGKNVRRLADDQKTLKFIKDFYTSGKDLFVLCFASNVLFDSGIINEEKYVGYPLQNQKRGKNFTETIGIVRDKNLFTGAGAFSSFELGFTIVDHFQGEKKREQIKEIVKGFNI</sequence>
<dbReference type="Pfam" id="PF01965">
    <property type="entry name" value="DJ-1_PfpI"/>
    <property type="match status" value="1"/>
</dbReference>
<proteinExistence type="predicted"/>
<dbReference type="Gene3D" id="3.40.50.880">
    <property type="match status" value="1"/>
</dbReference>
<dbReference type="SUPFAM" id="SSF52317">
    <property type="entry name" value="Class I glutamine amidotransferase-like"/>
    <property type="match status" value="1"/>
</dbReference>
<gene>
    <name evidence="2" type="ordered locus">MYPU_4750</name>
</gene>
<dbReference type="PIR" id="C90571">
    <property type="entry name" value="C90571"/>
</dbReference>
<dbReference type="AlphaFoldDB" id="Q98Q91"/>
<dbReference type="InterPro" id="IPR002818">
    <property type="entry name" value="DJ-1/PfpI"/>
</dbReference>
<name>Q98Q91_MYCPU</name>
<keyword evidence="3" id="KW-1185">Reference proteome</keyword>
<dbReference type="STRING" id="272635.gene:17577076"/>
<dbReference type="BioCyc" id="MPUL272635:G1GT6-479-MONOMER"/>
<dbReference type="eggNOG" id="COG0693">
    <property type="taxonomic scope" value="Bacteria"/>
</dbReference>
<dbReference type="EMBL" id="AL445564">
    <property type="protein sequence ID" value="CAC13648.1"/>
    <property type="molecule type" value="Genomic_DNA"/>
</dbReference>
<feature type="domain" description="DJ-1/PfpI" evidence="1">
    <location>
        <begin position="2"/>
        <end position="166"/>
    </location>
</feature>
<dbReference type="GO" id="GO:0005737">
    <property type="term" value="C:cytoplasm"/>
    <property type="evidence" value="ECO:0007669"/>
    <property type="project" value="TreeGrafter"/>
</dbReference>
<dbReference type="InterPro" id="IPR029062">
    <property type="entry name" value="Class_I_gatase-like"/>
</dbReference>
<dbReference type="RefSeq" id="WP_010925276.1">
    <property type="nucleotide sequence ID" value="NC_002771.1"/>
</dbReference>
<reference evidence="2 3" key="1">
    <citation type="journal article" date="2001" name="Nucleic Acids Res.">
        <title>The complete genome sequence of the murine respiratory pathogen Mycoplasma pulmonis.</title>
        <authorList>
            <person name="Chambaud I."/>
            <person name="Heilig R."/>
            <person name="Ferris S."/>
            <person name="Barbe V."/>
            <person name="Samson D."/>
            <person name="Galisson F."/>
            <person name="Moszer I."/>
            <person name="Dybvig K."/>
            <person name="Wroblewski H."/>
            <person name="Viari A."/>
            <person name="Rocha E.P.C."/>
            <person name="Blanchard A."/>
        </authorList>
    </citation>
    <scope>NUCLEOTIDE SEQUENCE [LARGE SCALE GENOMIC DNA]</scope>
    <source>
        <strain evidence="2 3">UAB CTIP</strain>
    </source>
</reference>
<dbReference type="InterPro" id="IPR050325">
    <property type="entry name" value="Prot/Nucl_acid_deglycase"/>
</dbReference>
<accession>Q98Q91</accession>
<evidence type="ECO:0000313" key="3">
    <source>
        <dbReference type="Proteomes" id="UP000000528"/>
    </source>
</evidence>
<dbReference type="Proteomes" id="UP000000528">
    <property type="component" value="Chromosome"/>
</dbReference>
<dbReference type="PANTHER" id="PTHR48094">
    <property type="entry name" value="PROTEIN/NUCLEIC ACID DEGLYCASE DJ-1-RELATED"/>
    <property type="match status" value="1"/>
</dbReference>
<dbReference type="PANTHER" id="PTHR48094:SF12">
    <property type="entry name" value="PARKINSON DISEASE PROTEIN 7 HOMOLOG"/>
    <property type="match status" value="1"/>
</dbReference>
<organism evidence="3">
    <name type="scientific">Mycoplasmopsis pulmonis (strain UAB CTIP)</name>
    <name type="common">Mycoplasma pulmonis</name>
    <dbReference type="NCBI Taxonomy" id="272635"/>
    <lineage>
        <taxon>Bacteria</taxon>
        <taxon>Bacillati</taxon>
        <taxon>Mycoplasmatota</taxon>
        <taxon>Mycoplasmoidales</taxon>
        <taxon>Metamycoplasmataceae</taxon>
        <taxon>Mycoplasmopsis</taxon>
    </lineage>
</organism>
<evidence type="ECO:0000259" key="1">
    <source>
        <dbReference type="Pfam" id="PF01965"/>
    </source>
</evidence>
<dbReference type="HOGENOM" id="CLU_000445_44_2_14"/>